<keyword evidence="1" id="KW-1003">Cell membrane</keyword>
<evidence type="ECO:0000256" key="4">
    <source>
        <dbReference type="ARBA" id="ARBA00022989"/>
    </source>
</evidence>
<evidence type="ECO:0000313" key="6">
    <source>
        <dbReference type="EMBL" id="OBQ50130.1"/>
    </source>
</evidence>
<dbReference type="OrthoDB" id="5471103at2"/>
<evidence type="ECO:0000256" key="2">
    <source>
        <dbReference type="ARBA" id="ARBA00022519"/>
    </source>
</evidence>
<dbReference type="InterPro" id="IPR010664">
    <property type="entry name" value="LipoPS_assembly_LptC-rel"/>
</dbReference>
<organism evidence="6 7">
    <name type="scientific">Halodesulfovibrio spirochaetisodalis</name>
    <dbReference type="NCBI Taxonomy" id="1560234"/>
    <lineage>
        <taxon>Bacteria</taxon>
        <taxon>Pseudomonadati</taxon>
        <taxon>Thermodesulfobacteriota</taxon>
        <taxon>Desulfovibrionia</taxon>
        <taxon>Desulfovibrionales</taxon>
        <taxon>Desulfovibrionaceae</taxon>
        <taxon>Halodesulfovibrio</taxon>
    </lineage>
</organism>
<evidence type="ECO:0000256" key="3">
    <source>
        <dbReference type="ARBA" id="ARBA00022692"/>
    </source>
</evidence>
<dbReference type="PANTHER" id="PTHR37481:SF1">
    <property type="entry name" value="LIPOPOLYSACCHARIDE EXPORT SYSTEM PROTEIN LPTC"/>
    <property type="match status" value="1"/>
</dbReference>
<dbReference type="PANTHER" id="PTHR37481">
    <property type="entry name" value="LIPOPOLYSACCHARIDE EXPORT SYSTEM PROTEIN LPTC"/>
    <property type="match status" value="1"/>
</dbReference>
<keyword evidence="2" id="KW-0997">Cell inner membrane</keyword>
<dbReference type="NCBIfam" id="TIGR04409">
    <property type="entry name" value="LptC_YrbK"/>
    <property type="match status" value="1"/>
</dbReference>
<dbReference type="Pfam" id="PF06835">
    <property type="entry name" value="LptC"/>
    <property type="match status" value="1"/>
</dbReference>
<evidence type="ECO:0008006" key="8">
    <source>
        <dbReference type="Google" id="ProtNLM"/>
    </source>
</evidence>
<accession>A0A1B7XBK5</accession>
<dbReference type="RefSeq" id="WP_066855798.1">
    <property type="nucleotide sequence ID" value="NZ_JXMS01000018.1"/>
</dbReference>
<gene>
    <name evidence="6" type="ORF">SP90_10865</name>
</gene>
<evidence type="ECO:0000256" key="1">
    <source>
        <dbReference type="ARBA" id="ARBA00022475"/>
    </source>
</evidence>
<evidence type="ECO:0000313" key="7">
    <source>
        <dbReference type="Proteomes" id="UP000091979"/>
    </source>
</evidence>
<dbReference type="GO" id="GO:0005886">
    <property type="term" value="C:plasma membrane"/>
    <property type="evidence" value="ECO:0007669"/>
    <property type="project" value="InterPro"/>
</dbReference>
<protein>
    <recommendedName>
        <fullName evidence="8">LPS export ABC transporter periplasmic protein LptC</fullName>
    </recommendedName>
</protein>
<keyword evidence="4" id="KW-1133">Transmembrane helix</keyword>
<dbReference type="PATRIC" id="fig|1560234.3.peg.1028"/>
<dbReference type="InterPro" id="IPR052363">
    <property type="entry name" value="LPS_export_LptC"/>
</dbReference>
<dbReference type="AlphaFoldDB" id="A0A1B7XBK5"/>
<keyword evidence="7" id="KW-1185">Reference proteome</keyword>
<evidence type="ECO:0000256" key="5">
    <source>
        <dbReference type="ARBA" id="ARBA00023136"/>
    </source>
</evidence>
<dbReference type="InterPro" id="IPR026265">
    <property type="entry name" value="LptC"/>
</dbReference>
<proteinExistence type="predicted"/>
<dbReference type="GO" id="GO:0017089">
    <property type="term" value="F:glycolipid transfer activity"/>
    <property type="evidence" value="ECO:0007669"/>
    <property type="project" value="TreeGrafter"/>
</dbReference>
<name>A0A1B7XBK5_9BACT</name>
<keyword evidence="3" id="KW-0812">Transmembrane</keyword>
<dbReference type="GO" id="GO:0030288">
    <property type="term" value="C:outer membrane-bounded periplasmic space"/>
    <property type="evidence" value="ECO:0007669"/>
    <property type="project" value="TreeGrafter"/>
</dbReference>
<dbReference type="EMBL" id="JXMS01000018">
    <property type="protein sequence ID" value="OBQ50130.1"/>
    <property type="molecule type" value="Genomic_DNA"/>
</dbReference>
<dbReference type="Proteomes" id="UP000091979">
    <property type="component" value="Unassembled WGS sequence"/>
</dbReference>
<keyword evidence="5" id="KW-0472">Membrane</keyword>
<dbReference type="STRING" id="1560234.SP90_10865"/>
<dbReference type="GO" id="GO:0015221">
    <property type="term" value="F:lipopolysaccharide transmembrane transporter activity"/>
    <property type="evidence" value="ECO:0007669"/>
    <property type="project" value="InterPro"/>
</dbReference>
<dbReference type="Gene3D" id="2.60.450.10">
    <property type="entry name" value="Lipopolysaccharide (LPS) transport protein A like domain"/>
    <property type="match status" value="1"/>
</dbReference>
<reference evidence="6 7" key="1">
    <citation type="submission" date="2015-01" db="EMBL/GenBank/DDBJ databases">
        <title>Desulfovibrio sp. JC271 draft genome sequence.</title>
        <authorList>
            <person name="Shivani Y."/>
            <person name="Subhash Y."/>
            <person name="Sasikala C."/>
            <person name="Ramana C.V."/>
        </authorList>
    </citation>
    <scope>NUCLEOTIDE SEQUENCE [LARGE SCALE GENOMIC DNA]</scope>
    <source>
        <strain evidence="6 7">JC271</strain>
    </source>
</reference>
<sequence length="195" mass="21524">MRKWLIWGVSLALLGGGLYYLQTSVEQQIAEEVSDAIGNDAKTNVDLSLQGIELKQGEDGQELWTLKASNGWYQKDESIIDLAEPDIVYFVQPKRDRVHIVAPHGTINQREGIARLWGDVTVTNEKGTIKSSELSFEDKKKMLFMTGSVTFSGDGFNGSADDANWNLKNNQITATGNVTVNFRAAKLKDVTGGEK</sequence>
<comment type="caution">
    <text evidence="6">The sequence shown here is derived from an EMBL/GenBank/DDBJ whole genome shotgun (WGS) entry which is preliminary data.</text>
</comment>